<protein>
    <recommendedName>
        <fullName evidence="4">DUF2164 domain-containing protein</fullName>
    </recommendedName>
</protein>
<feature type="region of interest" description="Disordered" evidence="1">
    <location>
        <begin position="1"/>
        <end position="44"/>
    </location>
</feature>
<gene>
    <name evidence="2" type="ordered locus">CC_0773</name>
</gene>
<evidence type="ECO:0000313" key="3">
    <source>
        <dbReference type="Proteomes" id="UP000001816"/>
    </source>
</evidence>
<keyword evidence="3" id="KW-1185">Reference proteome</keyword>
<dbReference type="STRING" id="190650.CC_0773"/>
<dbReference type="Pfam" id="PF09932">
    <property type="entry name" value="DUF2164"/>
    <property type="match status" value="1"/>
</dbReference>
<evidence type="ECO:0000313" key="2">
    <source>
        <dbReference type="EMBL" id="AAK22758.1"/>
    </source>
</evidence>
<dbReference type="EnsemblBacteria" id="AAK22758">
    <property type="protein sequence ID" value="AAK22758"/>
    <property type="gene ID" value="CC_0773"/>
</dbReference>
<reference evidence="2 3" key="1">
    <citation type="journal article" date="2001" name="Proc. Natl. Acad. Sci. U.S.A.">
        <title>Complete genome sequence of Caulobacter crescentus.</title>
        <authorList>
            <person name="Nierman W.C."/>
            <person name="Feldblyum T.V."/>
            <person name="Laub M.T."/>
            <person name="Paulsen I.T."/>
            <person name="Nelson K.E."/>
            <person name="Eisen J.A."/>
            <person name="Heidelberg J.F."/>
            <person name="Alley M.R."/>
            <person name="Ohta N."/>
            <person name="Maddock J.R."/>
            <person name="Potocka I."/>
            <person name="Nelson W.C."/>
            <person name="Newton A."/>
            <person name="Stephens C."/>
            <person name="Phadke N.D."/>
            <person name="Ely B."/>
            <person name="DeBoy R.T."/>
            <person name="Dodson R.J."/>
            <person name="Durkin A.S."/>
            <person name="Gwinn M.L."/>
            <person name="Haft D.H."/>
            <person name="Kolonay J.F."/>
            <person name="Smit J."/>
            <person name="Craven M.B."/>
            <person name="Khouri H."/>
            <person name="Shetty J."/>
            <person name="Berry K."/>
            <person name="Utterback T."/>
            <person name="Tran K."/>
            <person name="Wolf A."/>
            <person name="Vamathevan J."/>
            <person name="Ermolaeva M."/>
            <person name="White O."/>
            <person name="Salzberg S.L."/>
            <person name="Venter J.C."/>
            <person name="Shapiro L."/>
            <person name="Fraser C.M."/>
        </authorList>
    </citation>
    <scope>NUCLEOTIDE SEQUENCE [LARGE SCALE GENOMIC DNA]</scope>
    <source>
        <strain evidence="3">ATCC 19089 / CB15</strain>
    </source>
</reference>
<accession>Q9AA35</accession>
<dbReference type="BioCyc" id="CAULO:CC0773-MONOMER"/>
<evidence type="ECO:0008006" key="4">
    <source>
        <dbReference type="Google" id="ProtNLM"/>
    </source>
</evidence>
<feature type="compositionally biased region" description="Low complexity" evidence="1">
    <location>
        <begin position="18"/>
        <end position="29"/>
    </location>
</feature>
<dbReference type="HOGENOM" id="CLU_1999796_0_0_5"/>
<dbReference type="Proteomes" id="UP000001816">
    <property type="component" value="Chromosome"/>
</dbReference>
<feature type="compositionally biased region" description="Basic and acidic residues" evidence="1">
    <location>
        <begin position="30"/>
        <end position="44"/>
    </location>
</feature>
<dbReference type="PATRIC" id="fig|190650.5.peg.784"/>
<name>Q9AA35_CAUVC</name>
<organism evidence="2 3">
    <name type="scientific">Caulobacter vibrioides (strain ATCC 19089 / CIP 103742 / CB 15)</name>
    <name type="common">Caulobacter crescentus</name>
    <dbReference type="NCBI Taxonomy" id="190650"/>
    <lineage>
        <taxon>Bacteria</taxon>
        <taxon>Pseudomonadati</taxon>
        <taxon>Pseudomonadota</taxon>
        <taxon>Alphaproteobacteria</taxon>
        <taxon>Caulobacterales</taxon>
        <taxon>Caulobacteraceae</taxon>
        <taxon>Caulobacter</taxon>
    </lineage>
</organism>
<dbReference type="PIR" id="B87345">
    <property type="entry name" value="B87345"/>
</dbReference>
<dbReference type="AlphaFoldDB" id="Q9AA35"/>
<dbReference type="EMBL" id="AE005673">
    <property type="protein sequence ID" value="AAK22758.1"/>
    <property type="molecule type" value="Genomic_DNA"/>
</dbReference>
<dbReference type="InterPro" id="IPR018680">
    <property type="entry name" value="DUF2164"/>
</dbReference>
<sequence>MSSRKRAALSGTQGPATLRLPLGPGSPLRCGRDDTLKDRPPMPKITFDKDTRAKLVGGLSDYLRTELDLEVKGFDAEFLLDFISERLGPYYYNQGLHDAAALYREKLEAITEAVWDIEQPVKPL</sequence>
<dbReference type="KEGG" id="ccr:CC_0773"/>
<dbReference type="eggNOG" id="COG5460">
    <property type="taxonomic scope" value="Bacteria"/>
</dbReference>
<evidence type="ECO:0000256" key="1">
    <source>
        <dbReference type="SAM" id="MobiDB-lite"/>
    </source>
</evidence>
<proteinExistence type="predicted"/>